<feature type="compositionally biased region" description="Low complexity" evidence="1">
    <location>
        <begin position="139"/>
        <end position="149"/>
    </location>
</feature>
<evidence type="ECO:0000256" key="1">
    <source>
        <dbReference type="SAM" id="MobiDB-lite"/>
    </source>
</evidence>
<feature type="region of interest" description="Disordered" evidence="1">
    <location>
        <begin position="111"/>
        <end position="164"/>
    </location>
</feature>
<dbReference type="Proteomes" id="UP000061018">
    <property type="component" value="Chromosome"/>
</dbReference>
<evidence type="ECO:0000313" key="2">
    <source>
        <dbReference type="EMBL" id="AKZ56748.1"/>
    </source>
</evidence>
<feature type="compositionally biased region" description="Basic and acidic residues" evidence="1">
    <location>
        <begin position="154"/>
        <end position="164"/>
    </location>
</feature>
<dbReference type="KEGG" id="samb:SAM23877_3703"/>
<protein>
    <submittedName>
        <fullName evidence="2">Uncharacterized protein</fullName>
    </submittedName>
</protein>
<evidence type="ECO:0000313" key="3">
    <source>
        <dbReference type="Proteomes" id="UP000061018"/>
    </source>
</evidence>
<dbReference type="AlphaFoldDB" id="A0A0K2AUT0"/>
<proteinExistence type="predicted"/>
<reference evidence="3" key="1">
    <citation type="journal article" date="2015" name="J. Biotechnol.">
        <title>Complete genome sequence of Streptomyces ambofaciens ATCC 23877, the spiramycin producer.</title>
        <authorList>
            <person name="Thibessard A."/>
            <person name="Haas D."/>
            <person name="Gerbaud C."/>
            <person name="Aigle B."/>
            <person name="Lautru S."/>
            <person name="Pernodet J.L."/>
            <person name="Leblond P."/>
        </authorList>
    </citation>
    <scope>NUCLEOTIDE SEQUENCE [LARGE SCALE GENOMIC DNA]</scope>
    <source>
        <strain evidence="3">ATCC 23877 / 3486 / DSM 40053 / JCM 4204 / NBRC 12836 / NRRL B-2516</strain>
    </source>
</reference>
<organism evidence="2 3">
    <name type="scientific">Streptomyces ambofaciens (strain ATCC 23877 / 3486 / DSM 40053 / JCM 4204 / NBRC 12836 / NRRL B-2516)</name>
    <dbReference type="NCBI Taxonomy" id="278992"/>
    <lineage>
        <taxon>Bacteria</taxon>
        <taxon>Bacillati</taxon>
        <taxon>Actinomycetota</taxon>
        <taxon>Actinomycetes</taxon>
        <taxon>Kitasatosporales</taxon>
        <taxon>Streptomycetaceae</taxon>
        <taxon>Streptomyces</taxon>
    </lineage>
</organism>
<accession>A0A0K2AUT0</accession>
<sequence>MIPADFRCPQKLSTGPLLDLGTSRHHKRIQSTNPSTAPFSLHRRPGHPSSTCFSPSILRSDTECPVSTRKGGQGGFGVPASAMSNGHFRESTDLSHSLWITFPDREPLWTAATSSPVPRKEIGSTGPSSTASFKGSGPLSLTRGSTRSTTHNRLITERERRDRR</sequence>
<dbReference type="EMBL" id="CP012382">
    <property type="protein sequence ID" value="AKZ56748.1"/>
    <property type="molecule type" value="Genomic_DNA"/>
</dbReference>
<feature type="region of interest" description="Disordered" evidence="1">
    <location>
        <begin position="17"/>
        <end position="56"/>
    </location>
</feature>
<gene>
    <name evidence="2" type="ORF">SAM23877_3703</name>
</gene>
<name>A0A0K2AUT0_STRA7</name>